<keyword evidence="1" id="KW-0812">Transmembrane</keyword>
<dbReference type="OrthoDB" id="9781059at2"/>
<dbReference type="PROSITE" id="PS50930">
    <property type="entry name" value="HTH_LYTTR"/>
    <property type="match status" value="1"/>
</dbReference>
<dbReference type="AlphaFoldDB" id="A0A4Z0C7Q1"/>
<evidence type="ECO:0000259" key="2">
    <source>
        <dbReference type="PROSITE" id="PS50930"/>
    </source>
</evidence>
<dbReference type="GO" id="GO:0003677">
    <property type="term" value="F:DNA binding"/>
    <property type="evidence" value="ECO:0007669"/>
    <property type="project" value="InterPro"/>
</dbReference>
<dbReference type="GO" id="GO:0000156">
    <property type="term" value="F:phosphorelay response regulator activity"/>
    <property type="evidence" value="ECO:0007669"/>
    <property type="project" value="InterPro"/>
</dbReference>
<name>A0A4Z0C7Q1_9BURK</name>
<feature type="transmembrane region" description="Helical" evidence="1">
    <location>
        <begin position="56"/>
        <end position="76"/>
    </location>
</feature>
<dbReference type="EMBL" id="SMLM01000001">
    <property type="protein sequence ID" value="TFZ06125.1"/>
    <property type="molecule type" value="Genomic_DNA"/>
</dbReference>
<comment type="caution">
    <text evidence="3">The sequence shown here is derived from an EMBL/GenBank/DDBJ whole genome shotgun (WGS) entry which is preliminary data.</text>
</comment>
<keyword evidence="4" id="KW-1185">Reference proteome</keyword>
<keyword evidence="1" id="KW-0472">Membrane</keyword>
<dbReference type="Proteomes" id="UP000298180">
    <property type="component" value="Unassembled WGS sequence"/>
</dbReference>
<dbReference type="SMART" id="SM00850">
    <property type="entry name" value="LytTR"/>
    <property type="match status" value="1"/>
</dbReference>
<proteinExistence type="predicted"/>
<keyword evidence="1" id="KW-1133">Transmembrane helix</keyword>
<dbReference type="InterPro" id="IPR012379">
    <property type="entry name" value="LytTR_MHYE"/>
</dbReference>
<sequence>MADALPGWLTYYRRHERAADVGFWVAVLAIQVVFNSVVSWMDLRRFAPTHAYWHPLLWELTSVVVVGALVPAVAWWERRHTVRLDTLPACLGWHLAGSVAFTLLHVVGMMGLRWAAYAALGLQYRMGSWTDVLLYEFLKDVRSYAAILGTIVGWRFLLLRTQGEARVLDAPEPPAHSPAASPTPPARPERFLVRKLRKEFLVAAADIDWLQAQGNYLGLRVNGHDYLLRSTLADFLAQLDPARFARVHRSWAVNLDRVAEIEPLEAGDARLKMKDGSSVPCSRRYREVLGR</sequence>
<protein>
    <submittedName>
        <fullName evidence="3">LytTR family transcriptional regulator</fullName>
    </submittedName>
</protein>
<dbReference type="RefSeq" id="WP_135262211.1">
    <property type="nucleotide sequence ID" value="NZ_SMLM01000001.1"/>
</dbReference>
<gene>
    <name evidence="3" type="ORF">EZ313_05640</name>
</gene>
<feature type="domain" description="HTH LytTR-type" evidence="2">
    <location>
        <begin position="191"/>
        <end position="291"/>
    </location>
</feature>
<dbReference type="InterPro" id="IPR046947">
    <property type="entry name" value="LytR-like"/>
</dbReference>
<dbReference type="PANTHER" id="PTHR37299">
    <property type="entry name" value="TRANSCRIPTIONAL REGULATOR-RELATED"/>
    <property type="match status" value="1"/>
</dbReference>
<evidence type="ECO:0000313" key="4">
    <source>
        <dbReference type="Proteomes" id="UP000298180"/>
    </source>
</evidence>
<evidence type="ECO:0000256" key="1">
    <source>
        <dbReference type="SAM" id="Phobius"/>
    </source>
</evidence>
<organism evidence="3 4">
    <name type="scientific">Ramlibacter henchirensis</name>
    <dbReference type="NCBI Taxonomy" id="204072"/>
    <lineage>
        <taxon>Bacteria</taxon>
        <taxon>Pseudomonadati</taxon>
        <taxon>Pseudomonadota</taxon>
        <taxon>Betaproteobacteria</taxon>
        <taxon>Burkholderiales</taxon>
        <taxon>Comamonadaceae</taxon>
        <taxon>Ramlibacter</taxon>
    </lineage>
</organism>
<accession>A0A4Z0C7Q1</accession>
<dbReference type="Pfam" id="PF04397">
    <property type="entry name" value="LytTR"/>
    <property type="match status" value="1"/>
</dbReference>
<feature type="transmembrane region" description="Helical" evidence="1">
    <location>
        <begin position="97"/>
        <end position="121"/>
    </location>
</feature>
<dbReference type="InterPro" id="IPR007492">
    <property type="entry name" value="LytTR_DNA-bd_dom"/>
</dbReference>
<evidence type="ECO:0000313" key="3">
    <source>
        <dbReference type="EMBL" id="TFZ06125.1"/>
    </source>
</evidence>
<feature type="transmembrane region" description="Helical" evidence="1">
    <location>
        <begin position="141"/>
        <end position="158"/>
    </location>
</feature>
<dbReference type="PANTHER" id="PTHR37299:SF1">
    <property type="entry name" value="STAGE 0 SPORULATION PROTEIN A HOMOLOG"/>
    <property type="match status" value="1"/>
</dbReference>
<reference evidence="3 4" key="1">
    <citation type="submission" date="2019-03" db="EMBL/GenBank/DDBJ databases">
        <title>Ramlibacter henchirensis DSM 14656, whole genome shotgun sequence.</title>
        <authorList>
            <person name="Zhang X."/>
            <person name="Feng G."/>
            <person name="Zhu H."/>
        </authorList>
    </citation>
    <scope>NUCLEOTIDE SEQUENCE [LARGE SCALE GENOMIC DNA]</scope>
    <source>
        <strain evidence="3 4">DSM 14656</strain>
    </source>
</reference>
<dbReference type="Gene3D" id="2.40.50.1020">
    <property type="entry name" value="LytTr DNA-binding domain"/>
    <property type="match status" value="1"/>
</dbReference>
<feature type="transmembrane region" description="Helical" evidence="1">
    <location>
        <begin position="21"/>
        <end position="41"/>
    </location>
</feature>
<dbReference type="PIRSF" id="PIRSF031767">
    <property type="entry name" value="MHYE_LytTR"/>
    <property type="match status" value="1"/>
</dbReference>